<dbReference type="EMBL" id="JACBZM010000001">
    <property type="protein sequence ID" value="NYI47347.1"/>
    <property type="molecule type" value="Genomic_DNA"/>
</dbReference>
<keyword evidence="1" id="KW-0472">Membrane</keyword>
<evidence type="ECO:0000259" key="2">
    <source>
        <dbReference type="Pfam" id="PF06724"/>
    </source>
</evidence>
<comment type="caution">
    <text evidence="3">The sequence shown here is derived from an EMBL/GenBank/DDBJ whole genome shotgun (WGS) entry which is preliminary data.</text>
</comment>
<feature type="domain" description="DUF1206" evidence="2">
    <location>
        <begin position="27"/>
        <end position="93"/>
    </location>
</feature>
<feature type="transmembrane region" description="Helical" evidence="1">
    <location>
        <begin position="147"/>
        <end position="170"/>
    </location>
</feature>
<proteinExistence type="predicted"/>
<dbReference type="Pfam" id="PF06724">
    <property type="entry name" value="DUF1206"/>
    <property type="match status" value="3"/>
</dbReference>
<feature type="transmembrane region" description="Helical" evidence="1">
    <location>
        <begin position="246"/>
        <end position="264"/>
    </location>
</feature>
<evidence type="ECO:0000313" key="3">
    <source>
        <dbReference type="EMBL" id="NYI47347.1"/>
    </source>
</evidence>
<dbReference type="Proteomes" id="UP000562045">
    <property type="component" value="Unassembled WGS sequence"/>
</dbReference>
<feature type="transmembrane region" description="Helical" evidence="1">
    <location>
        <begin position="24"/>
        <end position="44"/>
    </location>
</feature>
<name>A0A7Y9ZKY1_9ACTN</name>
<sequence>MTATGEAAGRAAREVRDHPVLDRMARIGLVVYGVVYVLIGWLAAEAGLGHPSGSASGSGALEEIAQKPLGSALLWLVAGGLAALVVWQVCQAIGGHRDDDGAKRWLARLGSAGRAVVLGVLSALAVRTALGDGGGGGGGTTGSLLRLPFGTLLVLAAAAVVMAVAVTSAWRGLTDRWRKDVEVEGRTGDVGRVVQVLARAGHLSRAAAFGVIAVLVGRAALEHDSQQKAGLDQAIVRFRDEPLGPWLIVVVAVGLACYGAYQLVRAWYLRSS</sequence>
<keyword evidence="1" id="KW-0812">Transmembrane</keyword>
<dbReference type="InterPro" id="IPR009597">
    <property type="entry name" value="DUF1206"/>
</dbReference>
<dbReference type="AlphaFoldDB" id="A0A7Y9ZKY1"/>
<feature type="transmembrane region" description="Helical" evidence="1">
    <location>
        <begin position="72"/>
        <end position="93"/>
    </location>
</feature>
<evidence type="ECO:0000256" key="1">
    <source>
        <dbReference type="SAM" id="Phobius"/>
    </source>
</evidence>
<keyword evidence="1" id="KW-1133">Transmembrane helix</keyword>
<evidence type="ECO:0000313" key="4">
    <source>
        <dbReference type="Proteomes" id="UP000562045"/>
    </source>
</evidence>
<feature type="transmembrane region" description="Helical" evidence="1">
    <location>
        <begin position="105"/>
        <end position="127"/>
    </location>
</feature>
<protein>
    <recommendedName>
        <fullName evidence="2">DUF1206 domain-containing protein</fullName>
    </recommendedName>
</protein>
<organism evidence="3 4">
    <name type="scientific">Nocardioides aromaticivorans</name>
    <dbReference type="NCBI Taxonomy" id="200618"/>
    <lineage>
        <taxon>Bacteria</taxon>
        <taxon>Bacillati</taxon>
        <taxon>Actinomycetota</taxon>
        <taxon>Actinomycetes</taxon>
        <taxon>Propionibacteriales</taxon>
        <taxon>Nocardioidaceae</taxon>
        <taxon>Nocardioides</taxon>
    </lineage>
</organism>
<dbReference type="RefSeq" id="WP_179651304.1">
    <property type="nucleotide sequence ID" value="NZ_JACBZM010000001.1"/>
</dbReference>
<feature type="domain" description="DUF1206" evidence="2">
    <location>
        <begin position="200"/>
        <end position="268"/>
    </location>
</feature>
<feature type="domain" description="DUF1206" evidence="2">
    <location>
        <begin position="109"/>
        <end position="174"/>
    </location>
</feature>
<reference evidence="3 4" key="1">
    <citation type="submission" date="2020-07" db="EMBL/GenBank/DDBJ databases">
        <title>Sequencing the genomes of 1000 actinobacteria strains.</title>
        <authorList>
            <person name="Klenk H.-P."/>
        </authorList>
    </citation>
    <scope>NUCLEOTIDE SEQUENCE [LARGE SCALE GENOMIC DNA]</scope>
    <source>
        <strain evidence="3 4">DSM 15131</strain>
    </source>
</reference>
<gene>
    <name evidence="3" type="ORF">BJ993_004427</name>
</gene>
<accession>A0A7Y9ZKY1</accession>